<evidence type="ECO:0000313" key="2">
    <source>
        <dbReference type="EMBL" id="KKA28529.1"/>
    </source>
</evidence>
<evidence type="ECO:0000313" key="3">
    <source>
        <dbReference type="Proteomes" id="UP000033483"/>
    </source>
</evidence>
<dbReference type="AlphaFoldDB" id="A0A0F4ZD48"/>
<organism evidence="2 3">
    <name type="scientific">Thielaviopsis punctulata</name>
    <dbReference type="NCBI Taxonomy" id="72032"/>
    <lineage>
        <taxon>Eukaryota</taxon>
        <taxon>Fungi</taxon>
        <taxon>Dikarya</taxon>
        <taxon>Ascomycota</taxon>
        <taxon>Pezizomycotina</taxon>
        <taxon>Sordariomycetes</taxon>
        <taxon>Hypocreomycetidae</taxon>
        <taxon>Microascales</taxon>
        <taxon>Ceratocystidaceae</taxon>
        <taxon>Thielaviopsis</taxon>
    </lineage>
</organism>
<comment type="caution">
    <text evidence="2">The sequence shown here is derived from an EMBL/GenBank/DDBJ whole genome shotgun (WGS) entry which is preliminary data.</text>
</comment>
<gene>
    <name evidence="2" type="ORF">TD95_004747</name>
</gene>
<dbReference type="Pfam" id="PF01871">
    <property type="entry name" value="AMMECR1"/>
    <property type="match status" value="1"/>
</dbReference>
<dbReference type="InterPro" id="IPR027485">
    <property type="entry name" value="AMMECR1_N"/>
</dbReference>
<evidence type="ECO:0000259" key="1">
    <source>
        <dbReference type="PROSITE" id="PS51112"/>
    </source>
</evidence>
<dbReference type="SUPFAM" id="SSF143447">
    <property type="entry name" value="AMMECR1-like"/>
    <property type="match status" value="1"/>
</dbReference>
<protein>
    <recommendedName>
        <fullName evidence="1">AMMECR1 domain-containing protein</fullName>
    </recommendedName>
</protein>
<accession>A0A0F4ZD48</accession>
<name>A0A0F4ZD48_9PEZI</name>
<reference evidence="2 3" key="1">
    <citation type="submission" date="2015-03" db="EMBL/GenBank/DDBJ databases">
        <authorList>
            <person name="Radwan O."/>
            <person name="Al-Naeli F.A."/>
            <person name="Rendon G.A."/>
            <person name="Fields C."/>
        </authorList>
    </citation>
    <scope>NUCLEOTIDE SEQUENCE [LARGE SCALE GENOMIC DNA]</scope>
    <source>
        <strain evidence="2">CR-DP1</strain>
    </source>
</reference>
<dbReference type="OrthoDB" id="24630at2759"/>
<proteinExistence type="predicted"/>
<dbReference type="PANTHER" id="PTHR13016:SF0">
    <property type="entry name" value="AMME SYNDROME CANDIDATE GENE 1 PROTEIN"/>
    <property type="match status" value="1"/>
</dbReference>
<dbReference type="Proteomes" id="UP000033483">
    <property type="component" value="Unassembled WGS sequence"/>
</dbReference>
<feature type="domain" description="AMMECR1" evidence="1">
    <location>
        <begin position="1"/>
        <end position="212"/>
    </location>
</feature>
<dbReference type="InterPro" id="IPR002733">
    <property type="entry name" value="AMMECR1_domain"/>
</dbReference>
<sequence length="221" mass="24561">MASVVHCIFCFDVLAARLSNRSPVSLSTIQSSWPSFLSATGSASAAAEPLPASASYPLFVTWNTLTDGSTDLRGCIGTFSAQPLATGLASYAVTAALRDSRFTPVRLAELPDLQAAVTLLTDFEPCKNKFDWTVGEHGIIVKFRYRGEGLSATFLPDVMVEQGWDKEETLKHLMRKAGWRGNLREWDTVELEVERYKGSKAKASYKEWKKWHEWYTAEGNV</sequence>
<dbReference type="Gene3D" id="3.30.700.20">
    <property type="entry name" value="Hypothetical protein ph0010, domain 1"/>
    <property type="match status" value="1"/>
</dbReference>
<keyword evidence="3" id="KW-1185">Reference proteome</keyword>
<dbReference type="NCBIfam" id="TIGR00296">
    <property type="entry name" value="TIGR00296 family protein"/>
    <property type="match status" value="1"/>
</dbReference>
<dbReference type="PROSITE" id="PS51112">
    <property type="entry name" value="AMMECR1"/>
    <property type="match status" value="1"/>
</dbReference>
<dbReference type="InterPro" id="IPR036071">
    <property type="entry name" value="AMMECR1_dom_sf"/>
</dbReference>
<dbReference type="PANTHER" id="PTHR13016">
    <property type="entry name" value="AMMECR1 HOMOLOG"/>
    <property type="match status" value="1"/>
</dbReference>
<dbReference type="InterPro" id="IPR023473">
    <property type="entry name" value="AMMECR1"/>
</dbReference>
<dbReference type="EMBL" id="LAEV01001289">
    <property type="protein sequence ID" value="KKA28529.1"/>
    <property type="molecule type" value="Genomic_DNA"/>
</dbReference>